<feature type="transmembrane region" description="Helical" evidence="7">
    <location>
        <begin position="58"/>
        <end position="76"/>
    </location>
</feature>
<feature type="transmembrane region" description="Helical" evidence="7">
    <location>
        <begin position="124"/>
        <end position="144"/>
    </location>
</feature>
<accession>A0A4P9YL72</accession>
<protein>
    <recommendedName>
        <fullName evidence="6">Protein RER1</fullName>
    </recommendedName>
</protein>
<dbReference type="PANTHER" id="PTHR10743:SF0">
    <property type="entry name" value="PROTEIN RER1"/>
    <property type="match status" value="1"/>
</dbReference>
<evidence type="ECO:0000256" key="3">
    <source>
        <dbReference type="ARBA" id="ARBA00022692"/>
    </source>
</evidence>
<keyword evidence="5 6" id="KW-0472">Membrane</keyword>
<dbReference type="EMBL" id="ML005072">
    <property type="protein sequence ID" value="RKP20376.1"/>
    <property type="molecule type" value="Genomic_DNA"/>
</dbReference>
<organism evidence="8 9">
    <name type="scientific">Rozella allomycis (strain CSF55)</name>
    <dbReference type="NCBI Taxonomy" id="988480"/>
    <lineage>
        <taxon>Eukaryota</taxon>
        <taxon>Fungi</taxon>
        <taxon>Fungi incertae sedis</taxon>
        <taxon>Cryptomycota</taxon>
        <taxon>Cryptomycota incertae sedis</taxon>
        <taxon>Rozella</taxon>
    </lineage>
</organism>
<evidence type="ECO:0000256" key="2">
    <source>
        <dbReference type="ARBA" id="ARBA00006070"/>
    </source>
</evidence>
<evidence type="ECO:0000256" key="6">
    <source>
        <dbReference type="PIRNR" id="PIRNR016013"/>
    </source>
</evidence>
<dbReference type="PIRSF" id="PIRSF016013">
    <property type="entry name" value="AtER_Rer1p"/>
    <property type="match status" value="1"/>
</dbReference>
<reference evidence="9" key="1">
    <citation type="journal article" date="2018" name="Nat. Microbiol.">
        <title>Leveraging single-cell genomics to expand the fungal tree of life.</title>
        <authorList>
            <person name="Ahrendt S.R."/>
            <person name="Quandt C.A."/>
            <person name="Ciobanu D."/>
            <person name="Clum A."/>
            <person name="Salamov A."/>
            <person name="Andreopoulos B."/>
            <person name="Cheng J.F."/>
            <person name="Woyke T."/>
            <person name="Pelin A."/>
            <person name="Henrissat B."/>
            <person name="Reynolds N.K."/>
            <person name="Benny G.L."/>
            <person name="Smith M.E."/>
            <person name="James T.Y."/>
            <person name="Grigoriev I.V."/>
        </authorList>
    </citation>
    <scope>NUCLEOTIDE SEQUENCE [LARGE SCALE GENOMIC DNA]</scope>
    <source>
        <strain evidence="9">CSF55</strain>
    </source>
</reference>
<dbReference type="Proteomes" id="UP000281549">
    <property type="component" value="Unassembled WGS sequence"/>
</dbReference>
<comment type="subcellular location">
    <subcellularLocation>
        <location evidence="1">Membrane</location>
        <topology evidence="1">Multi-pass membrane protein</topology>
    </subcellularLocation>
</comment>
<evidence type="ECO:0000256" key="5">
    <source>
        <dbReference type="ARBA" id="ARBA00023136"/>
    </source>
</evidence>
<dbReference type="PANTHER" id="PTHR10743">
    <property type="entry name" value="PROTEIN RER1"/>
    <property type="match status" value="1"/>
</dbReference>
<comment type="similarity">
    <text evidence="2 6">Belongs to the RER1 family.</text>
</comment>
<evidence type="ECO:0000256" key="1">
    <source>
        <dbReference type="ARBA" id="ARBA00004141"/>
    </source>
</evidence>
<dbReference type="GO" id="GO:0005783">
    <property type="term" value="C:endoplasmic reticulum"/>
    <property type="evidence" value="ECO:0007669"/>
    <property type="project" value="GOC"/>
</dbReference>
<dbReference type="GO" id="GO:0006890">
    <property type="term" value="P:retrograde vesicle-mediated transport, Golgi to endoplasmic reticulum"/>
    <property type="evidence" value="ECO:0007669"/>
    <property type="project" value="TreeGrafter"/>
</dbReference>
<keyword evidence="4 7" id="KW-1133">Transmembrane helix</keyword>
<feature type="transmembrane region" description="Helical" evidence="7">
    <location>
        <begin position="33"/>
        <end position="51"/>
    </location>
</feature>
<dbReference type="AlphaFoldDB" id="A0A4P9YL72"/>
<gene>
    <name evidence="8" type="ORF">ROZALSC1DRAFT_28125</name>
</gene>
<dbReference type="InterPro" id="IPR004932">
    <property type="entry name" value="Rer1"/>
</dbReference>
<proteinExistence type="inferred from homology"/>
<evidence type="ECO:0000256" key="4">
    <source>
        <dbReference type="ARBA" id="ARBA00022989"/>
    </source>
</evidence>
<evidence type="ECO:0000256" key="7">
    <source>
        <dbReference type="SAM" id="Phobius"/>
    </source>
</evidence>
<comment type="function">
    <text evidence="6">Involved in the retrieval of endoplasmic reticulum membrane proteins from the early Golgi compartment.</text>
</comment>
<evidence type="ECO:0000313" key="9">
    <source>
        <dbReference type="Proteomes" id="UP000281549"/>
    </source>
</evidence>
<sequence>MNQSSPPSSIEIQFLQYSKQWQKFLDTLTPYTIPRWSFTGVLIILFFLRIIFVQGWYVVAYALSIYLLNLFLAFITPKFDPSLAESEEIAEGPALPTKMDEEFKPFIRRLPEFKFWYWSTRASLIAFVCSFISLFDIPVFWPVLRQIKHMMKHKYIPFDIGKRKYSTQK</sequence>
<keyword evidence="3 7" id="KW-0812">Transmembrane</keyword>
<evidence type="ECO:0000313" key="8">
    <source>
        <dbReference type="EMBL" id="RKP20376.1"/>
    </source>
</evidence>
<dbReference type="GO" id="GO:0006621">
    <property type="term" value="P:protein retention in ER lumen"/>
    <property type="evidence" value="ECO:0007669"/>
    <property type="project" value="TreeGrafter"/>
</dbReference>
<dbReference type="GO" id="GO:0000139">
    <property type="term" value="C:Golgi membrane"/>
    <property type="evidence" value="ECO:0007669"/>
    <property type="project" value="TreeGrafter"/>
</dbReference>
<dbReference type="Pfam" id="PF03248">
    <property type="entry name" value="Rer1"/>
    <property type="match status" value="1"/>
</dbReference>
<name>A0A4P9YL72_ROZAC</name>